<evidence type="ECO:0000313" key="2">
    <source>
        <dbReference type="EMBL" id="UYQ63381.1"/>
    </source>
</evidence>
<keyword evidence="3" id="KW-1185">Reference proteome</keyword>
<name>A0ABY6I962_STRPE</name>
<gene>
    <name evidence="2" type="ORF">OGH68_19205</name>
</gene>
<evidence type="ECO:0000256" key="1">
    <source>
        <dbReference type="SAM" id="MobiDB-lite"/>
    </source>
</evidence>
<organism evidence="2 3">
    <name type="scientific">Streptomyces peucetius</name>
    <dbReference type="NCBI Taxonomy" id="1950"/>
    <lineage>
        <taxon>Bacteria</taxon>
        <taxon>Bacillati</taxon>
        <taxon>Actinomycetota</taxon>
        <taxon>Actinomycetes</taxon>
        <taxon>Kitasatosporales</taxon>
        <taxon>Streptomycetaceae</taxon>
        <taxon>Streptomyces</taxon>
    </lineage>
</organism>
<evidence type="ECO:0000313" key="3">
    <source>
        <dbReference type="Proteomes" id="UP001163878"/>
    </source>
</evidence>
<reference evidence="2" key="1">
    <citation type="submission" date="2022-10" db="EMBL/GenBank/DDBJ databases">
        <title>Cytochrome P450 Catalyzes Benzene Ring Formation in the Biosynthesis of Trialkyl-Substituted Aromatic Polyketides.</title>
        <authorList>
            <person name="Zhao E."/>
            <person name="Ge H."/>
        </authorList>
    </citation>
    <scope>NUCLEOTIDE SEQUENCE</scope>
    <source>
        <strain evidence="2">NA0869</strain>
    </source>
</reference>
<proteinExistence type="predicted"/>
<dbReference type="EMBL" id="CP107567">
    <property type="protein sequence ID" value="UYQ63381.1"/>
    <property type="molecule type" value="Genomic_DNA"/>
</dbReference>
<feature type="region of interest" description="Disordered" evidence="1">
    <location>
        <begin position="92"/>
        <end position="136"/>
    </location>
</feature>
<dbReference type="RefSeq" id="WP_264245616.1">
    <property type="nucleotide sequence ID" value="NZ_CP107567.1"/>
</dbReference>
<sequence>MPLQHRAQPGLSKLGDAMASIRSMGEIQVPPLPEGAFAVLSRTVTLPEGTPIPAGAVDLGDGMVQLPRRGEVPAGAVAVPEGTVKIPAGATALPPGTAPLPGGGQGLLLQRPGRPVRPRRHPPAVTGWRDRRESET</sequence>
<accession>A0ABY6I962</accession>
<protein>
    <submittedName>
        <fullName evidence="2">Uncharacterized protein</fullName>
    </submittedName>
</protein>
<dbReference type="Proteomes" id="UP001163878">
    <property type="component" value="Chromosome"/>
</dbReference>